<gene>
    <name evidence="1" type="ORF">MELLADRAFT_105755</name>
</gene>
<keyword evidence="2" id="KW-1185">Reference proteome</keyword>
<organism evidence="2">
    <name type="scientific">Melampsora larici-populina (strain 98AG31 / pathotype 3-4-7)</name>
    <name type="common">Poplar leaf rust fungus</name>
    <dbReference type="NCBI Taxonomy" id="747676"/>
    <lineage>
        <taxon>Eukaryota</taxon>
        <taxon>Fungi</taxon>
        <taxon>Dikarya</taxon>
        <taxon>Basidiomycota</taxon>
        <taxon>Pucciniomycotina</taxon>
        <taxon>Pucciniomycetes</taxon>
        <taxon>Pucciniales</taxon>
        <taxon>Melampsoraceae</taxon>
        <taxon>Melampsora</taxon>
    </lineage>
</organism>
<protein>
    <submittedName>
        <fullName evidence="1">Uncharacterized protein</fullName>
    </submittedName>
</protein>
<dbReference type="Proteomes" id="UP000001072">
    <property type="component" value="Unassembled WGS sequence"/>
</dbReference>
<sequence>MEMCGHPHCVKRPQFWSVWRPFYKAYHLNPRNSRRNHGALWPSALCKKVALLRIMFNPRNSRRTHGALWPSALCKKVALLHTILTHIIVGEIMECYGHPRCVKRSHFCPEGTWRQTSMICHGKGSTGNTKGWNWQSSPR</sequence>
<dbReference type="AlphaFoldDB" id="F4RJ80"/>
<reference evidence="2" key="1">
    <citation type="journal article" date="2011" name="Proc. Natl. Acad. Sci. U.S.A.">
        <title>Obligate biotrophy features unraveled by the genomic analysis of rust fungi.</title>
        <authorList>
            <person name="Duplessis S."/>
            <person name="Cuomo C.A."/>
            <person name="Lin Y.-C."/>
            <person name="Aerts A."/>
            <person name="Tisserant E."/>
            <person name="Veneault-Fourrey C."/>
            <person name="Joly D.L."/>
            <person name="Hacquard S."/>
            <person name="Amselem J."/>
            <person name="Cantarel B.L."/>
            <person name="Chiu R."/>
            <person name="Coutinho P.M."/>
            <person name="Feau N."/>
            <person name="Field M."/>
            <person name="Frey P."/>
            <person name="Gelhaye E."/>
            <person name="Goldberg J."/>
            <person name="Grabherr M.G."/>
            <person name="Kodira C.D."/>
            <person name="Kohler A."/>
            <person name="Kuees U."/>
            <person name="Lindquist E.A."/>
            <person name="Lucas S.M."/>
            <person name="Mago R."/>
            <person name="Mauceli E."/>
            <person name="Morin E."/>
            <person name="Murat C."/>
            <person name="Pangilinan J.L."/>
            <person name="Park R."/>
            <person name="Pearson M."/>
            <person name="Quesneville H."/>
            <person name="Rouhier N."/>
            <person name="Sakthikumar S."/>
            <person name="Salamov A.A."/>
            <person name="Schmutz J."/>
            <person name="Selles B."/>
            <person name="Shapiro H."/>
            <person name="Tanguay P."/>
            <person name="Tuskan G.A."/>
            <person name="Henrissat B."/>
            <person name="Van de Peer Y."/>
            <person name="Rouze P."/>
            <person name="Ellis J.G."/>
            <person name="Dodds P.N."/>
            <person name="Schein J.E."/>
            <person name="Zhong S."/>
            <person name="Hamelin R.C."/>
            <person name="Grigoriev I.V."/>
            <person name="Szabo L.J."/>
            <person name="Martin F."/>
        </authorList>
    </citation>
    <scope>NUCLEOTIDE SEQUENCE [LARGE SCALE GENOMIC DNA]</scope>
    <source>
        <strain evidence="2">98AG31 / pathotype 3-4-7</strain>
    </source>
</reference>
<evidence type="ECO:0000313" key="2">
    <source>
        <dbReference type="Proteomes" id="UP000001072"/>
    </source>
</evidence>
<name>F4RJ80_MELLP</name>
<dbReference type="KEGG" id="mlr:MELLADRAFT_105755"/>
<accession>F4RJ80</accession>
<dbReference type="EMBL" id="GL883104">
    <property type="protein sequence ID" value="EGG07272.1"/>
    <property type="molecule type" value="Genomic_DNA"/>
</dbReference>
<evidence type="ECO:0000313" key="1">
    <source>
        <dbReference type="EMBL" id="EGG07272.1"/>
    </source>
</evidence>
<proteinExistence type="predicted"/>
<dbReference type="GeneID" id="18922706"/>
<dbReference type="InParanoid" id="F4RJ80"/>
<dbReference type="HOGENOM" id="CLU_1845538_0_0_1"/>
<dbReference type="VEuPathDB" id="FungiDB:MELLADRAFT_105755"/>
<dbReference type="RefSeq" id="XP_007409179.1">
    <property type="nucleotide sequence ID" value="XM_007409117.1"/>
</dbReference>